<feature type="domain" description="HTH tetR-type" evidence="3">
    <location>
        <begin position="4"/>
        <end position="64"/>
    </location>
</feature>
<name>W5Y4U0_9CORY</name>
<sequence>MARNSAYPQLLEAVIRLAHERETATITVTDIVREAGVTRPTFYAAFTDPANAFTHAAAEEITRAFASSPKPQATRQFTEDELAAFFAEVLAYVDGHRSFFQHVSQGPGAHDILKHLIAALSGRIADYSPAGLALQSGPLPAETTTEAVAAAVAWTTLSWVNESSPRRVQEMADILAGLVLRFSAPGGKE</sequence>
<dbReference type="EMBL" id="CP004353">
    <property type="protein sequence ID" value="AHI23904.1"/>
    <property type="molecule type" value="Genomic_DNA"/>
</dbReference>
<keyword evidence="5" id="KW-1185">Reference proteome</keyword>
<evidence type="ECO:0000313" key="4">
    <source>
        <dbReference type="EMBL" id="AHI23904.1"/>
    </source>
</evidence>
<protein>
    <submittedName>
        <fullName evidence="4">TetR family transcriptional regulator</fullName>
    </submittedName>
</protein>
<accession>W5Y4U0</accession>
<dbReference type="Gene3D" id="1.10.357.10">
    <property type="entry name" value="Tetracycline Repressor, domain 2"/>
    <property type="match status" value="1"/>
</dbReference>
<dbReference type="eggNOG" id="COG1309">
    <property type="taxonomic scope" value="Bacteria"/>
</dbReference>
<gene>
    <name evidence="4" type="ORF">B843_12640</name>
</gene>
<feature type="DNA-binding region" description="H-T-H motif" evidence="2">
    <location>
        <begin position="27"/>
        <end position="46"/>
    </location>
</feature>
<proteinExistence type="predicted"/>
<organism evidence="4 5">
    <name type="scientific">Corynebacterium vitaeruminis DSM 20294</name>
    <dbReference type="NCBI Taxonomy" id="1224164"/>
    <lineage>
        <taxon>Bacteria</taxon>
        <taxon>Bacillati</taxon>
        <taxon>Actinomycetota</taxon>
        <taxon>Actinomycetes</taxon>
        <taxon>Mycobacteriales</taxon>
        <taxon>Corynebacteriaceae</taxon>
        <taxon>Corynebacterium</taxon>
    </lineage>
</organism>
<dbReference type="HOGENOM" id="CLU_1432363_0_0_11"/>
<dbReference type="PROSITE" id="PS50977">
    <property type="entry name" value="HTH_TETR_2"/>
    <property type="match status" value="1"/>
</dbReference>
<evidence type="ECO:0000313" key="5">
    <source>
        <dbReference type="Proteomes" id="UP000019222"/>
    </source>
</evidence>
<dbReference type="SUPFAM" id="SSF46689">
    <property type="entry name" value="Homeodomain-like"/>
    <property type="match status" value="1"/>
</dbReference>
<dbReference type="KEGG" id="cvt:B843_12640"/>
<evidence type="ECO:0000259" key="3">
    <source>
        <dbReference type="PROSITE" id="PS50977"/>
    </source>
</evidence>
<dbReference type="PATRIC" id="fig|1224164.3.peg.2552"/>
<keyword evidence="1 2" id="KW-0238">DNA-binding</keyword>
<dbReference type="InterPro" id="IPR009057">
    <property type="entry name" value="Homeodomain-like_sf"/>
</dbReference>
<evidence type="ECO:0000256" key="1">
    <source>
        <dbReference type="ARBA" id="ARBA00023125"/>
    </source>
</evidence>
<dbReference type="Pfam" id="PF00440">
    <property type="entry name" value="TetR_N"/>
    <property type="match status" value="1"/>
</dbReference>
<dbReference type="InterPro" id="IPR001647">
    <property type="entry name" value="HTH_TetR"/>
</dbReference>
<dbReference type="RefSeq" id="WP_025253881.1">
    <property type="nucleotide sequence ID" value="NZ_CP004353.1"/>
</dbReference>
<dbReference type="GO" id="GO:0003677">
    <property type="term" value="F:DNA binding"/>
    <property type="evidence" value="ECO:0007669"/>
    <property type="project" value="UniProtKB-UniRule"/>
</dbReference>
<dbReference type="AlphaFoldDB" id="W5Y4U0"/>
<evidence type="ECO:0000256" key="2">
    <source>
        <dbReference type="PROSITE-ProRule" id="PRU00335"/>
    </source>
</evidence>
<dbReference type="Proteomes" id="UP000019222">
    <property type="component" value="Chromosome"/>
</dbReference>
<dbReference type="STRING" id="1224164.B843_12640"/>
<reference evidence="4 5" key="1">
    <citation type="submission" date="2013-02" db="EMBL/GenBank/DDBJ databases">
        <title>The complete genome sequence of Corynebacterium vitaeruminis DSM 20294.</title>
        <authorList>
            <person name="Ruckert C."/>
            <person name="Albersmeier A."/>
            <person name="Kalinowski J."/>
        </authorList>
    </citation>
    <scope>NUCLEOTIDE SEQUENCE [LARGE SCALE GENOMIC DNA]</scope>
    <source>
        <strain evidence="5">ATCC 10234</strain>
    </source>
</reference>